<dbReference type="Pfam" id="PF00875">
    <property type="entry name" value="DNA_photolyase"/>
    <property type="match status" value="1"/>
</dbReference>
<feature type="site" description="Electron transfer via tryptophanyl radical" evidence="4">
    <location>
        <position position="341"/>
    </location>
</feature>
<dbReference type="AlphaFoldDB" id="A0A1W6JZJ3"/>
<dbReference type="Gene3D" id="3.40.50.620">
    <property type="entry name" value="HUPs"/>
    <property type="match status" value="1"/>
</dbReference>
<comment type="similarity">
    <text evidence="5">Belongs to the DNA photolyase family.</text>
</comment>
<dbReference type="InterPro" id="IPR005101">
    <property type="entry name" value="Cryptochr/Photolyase_FAD-bd"/>
</dbReference>
<evidence type="ECO:0000313" key="7">
    <source>
        <dbReference type="EMBL" id="ARM75614.1"/>
    </source>
</evidence>
<dbReference type="Pfam" id="PF03441">
    <property type="entry name" value="FAD_binding_7"/>
    <property type="match status" value="1"/>
</dbReference>
<feature type="binding site" evidence="3">
    <location>
        <begin position="331"/>
        <end position="333"/>
    </location>
    <ligand>
        <name>FAD</name>
        <dbReference type="ChEBI" id="CHEBI:57692"/>
    </ligand>
</feature>
<accession>A0A1W6JZJ3</accession>
<dbReference type="PROSITE" id="PS51645">
    <property type="entry name" value="PHR_CRY_ALPHA_BETA"/>
    <property type="match status" value="1"/>
</dbReference>
<dbReference type="RefSeq" id="WP_148691385.1">
    <property type="nucleotide sequence ID" value="NZ_CP020477.1"/>
</dbReference>
<keyword evidence="8" id="KW-1185">Reference proteome</keyword>
<dbReference type="GO" id="GO:0071949">
    <property type="term" value="F:FAD binding"/>
    <property type="evidence" value="ECO:0007669"/>
    <property type="project" value="TreeGrafter"/>
</dbReference>
<dbReference type="PRINTS" id="PR00147">
    <property type="entry name" value="DNAPHOTLYASE"/>
</dbReference>
<evidence type="ECO:0000256" key="2">
    <source>
        <dbReference type="ARBA" id="ARBA00022827"/>
    </source>
</evidence>
<dbReference type="InterPro" id="IPR006050">
    <property type="entry name" value="DNA_photolyase_N"/>
</dbReference>
<dbReference type="Gene3D" id="1.10.579.10">
    <property type="entry name" value="DNA Cyclobutane Dipyrimidine Photolyase, subunit A, domain 3"/>
    <property type="match status" value="1"/>
</dbReference>
<dbReference type="EMBL" id="CP020477">
    <property type="protein sequence ID" value="ARM75614.1"/>
    <property type="molecule type" value="Genomic_DNA"/>
</dbReference>
<proteinExistence type="inferred from homology"/>
<evidence type="ECO:0000259" key="6">
    <source>
        <dbReference type="PROSITE" id="PS51645"/>
    </source>
</evidence>
<dbReference type="PANTHER" id="PTHR11455">
    <property type="entry name" value="CRYPTOCHROME"/>
    <property type="match status" value="1"/>
</dbReference>
<protein>
    <submittedName>
        <fullName evidence="7">Deoxyribodipyrimidine photolyase</fullName>
    </submittedName>
</protein>
<dbReference type="Gene3D" id="1.25.40.80">
    <property type="match status" value="1"/>
</dbReference>
<evidence type="ECO:0000256" key="4">
    <source>
        <dbReference type="PIRSR" id="PIRSR602081-2"/>
    </source>
</evidence>
<dbReference type="InterPro" id="IPR002081">
    <property type="entry name" value="Cryptochrome/DNA_photolyase_1"/>
</dbReference>
<keyword evidence="7" id="KW-0456">Lyase</keyword>
<keyword evidence="2 3" id="KW-0274">FAD</keyword>
<evidence type="ECO:0000256" key="5">
    <source>
        <dbReference type="RuleBase" id="RU004182"/>
    </source>
</evidence>
<dbReference type="GO" id="GO:0003677">
    <property type="term" value="F:DNA binding"/>
    <property type="evidence" value="ECO:0007669"/>
    <property type="project" value="TreeGrafter"/>
</dbReference>
<dbReference type="Proteomes" id="UP000193404">
    <property type="component" value="Chromosome"/>
</dbReference>
<evidence type="ECO:0000256" key="3">
    <source>
        <dbReference type="PIRSR" id="PIRSR602081-1"/>
    </source>
</evidence>
<feature type="binding site" evidence="3">
    <location>
        <begin position="235"/>
        <end position="242"/>
    </location>
    <ligand>
        <name>FAD</name>
        <dbReference type="ChEBI" id="CHEBI:57692"/>
    </ligand>
</feature>
<feature type="binding site" evidence="3">
    <location>
        <position position="232"/>
    </location>
    <ligand>
        <name>FAD</name>
        <dbReference type="ChEBI" id="CHEBI:57692"/>
    </ligand>
</feature>
<dbReference type="KEGG" id="aman:B6F84_05890"/>
<evidence type="ECO:0000313" key="8">
    <source>
        <dbReference type="Proteomes" id="UP000193404"/>
    </source>
</evidence>
<dbReference type="SUPFAM" id="SSF48173">
    <property type="entry name" value="Cryptochrome/photolyase FAD-binding domain"/>
    <property type="match status" value="1"/>
</dbReference>
<gene>
    <name evidence="7" type="ORF">B6F84_05890</name>
</gene>
<dbReference type="InterPro" id="IPR036134">
    <property type="entry name" value="Crypto/Photolyase_FAD-like_sf"/>
</dbReference>
<dbReference type="GeneID" id="41590432"/>
<dbReference type="STRING" id="282676.B6F84_05890"/>
<dbReference type="GO" id="GO:0003904">
    <property type="term" value="F:deoxyribodipyrimidine photo-lyase activity"/>
    <property type="evidence" value="ECO:0007669"/>
    <property type="project" value="TreeGrafter"/>
</dbReference>
<feature type="site" description="Electron transfer via tryptophanyl radical" evidence="4">
    <location>
        <position position="318"/>
    </location>
</feature>
<keyword evidence="5" id="KW-0157">Chromophore</keyword>
<sequence length="422" mass="50665">MNCAFIFRRDLRIYDNTGLLHAGEECEKVYPIFILDPRQVENNPYKSEKAVHFMYNSLKDLDLQIKENGGEGLIIFHGIAEEVVRNLSSKIDYFYVNEDYSPFSIKRDQDIEAIANLKSYQDYLLSSKDIIPRSFTSFYLKVKDKVREPKEVKEINFGFLEGDINIGELKSENLRIKGGRKEGLELLERAKHVNFEKRDFPSLENYTYLSPHLKFGTISIREAYFAVNNESFRRELYWRDFYTLIGYHYDVFGKPFKREYSNINWENNKEYFELWKEGRTGYPIIDSGMRELNETGYINNRIRMLVSYFLVKVLFIDWRWGEMYFAQKLIDYDPLINNGNWQWIASTGTDYIFRVFDPWKQQKIYDQNAEYIKKWVKELRDYSAEEIHSLWKKGNIIDWRKRVNLVKQEYDRAKNKDNKLNN</sequence>
<organism evidence="7 8">
    <name type="scientific">Acidianus manzaensis</name>
    <dbReference type="NCBI Taxonomy" id="282676"/>
    <lineage>
        <taxon>Archaea</taxon>
        <taxon>Thermoproteota</taxon>
        <taxon>Thermoprotei</taxon>
        <taxon>Sulfolobales</taxon>
        <taxon>Sulfolobaceae</taxon>
        <taxon>Acidianus</taxon>
    </lineage>
</organism>
<comment type="cofactor">
    <cofactor evidence="3">
        <name>FAD</name>
        <dbReference type="ChEBI" id="CHEBI:57692"/>
    </cofactor>
    <text evidence="3">Binds 1 FAD per subunit.</text>
</comment>
<feature type="site" description="Electron transfer via tryptophanyl radical" evidence="4">
    <location>
        <position position="265"/>
    </location>
</feature>
<name>A0A1W6JZJ3_9CREN</name>
<dbReference type="PANTHER" id="PTHR11455:SF9">
    <property type="entry name" value="CRYPTOCHROME CIRCADIAN CLOCK 5 ISOFORM X1"/>
    <property type="match status" value="1"/>
</dbReference>
<keyword evidence="1 3" id="KW-0285">Flavoprotein</keyword>
<dbReference type="SUPFAM" id="SSF52425">
    <property type="entry name" value="Cryptochrome/photolyase, N-terminal domain"/>
    <property type="match status" value="1"/>
</dbReference>
<dbReference type="InterPro" id="IPR036155">
    <property type="entry name" value="Crypto/Photolyase_N_sf"/>
</dbReference>
<reference evidence="7 8" key="1">
    <citation type="submission" date="2017-03" db="EMBL/GenBank/DDBJ databases">
        <title>Sulfur activation and transportation mechanism of thermophilic Archaea Acidianus manzaensis YN-25.</title>
        <authorList>
            <person name="Ma Y."/>
            <person name="Yang Y."/>
            <person name="Xia J."/>
        </authorList>
    </citation>
    <scope>NUCLEOTIDE SEQUENCE [LARGE SCALE GENOMIC DNA]</scope>
    <source>
        <strain evidence="7 8">YN-25</strain>
    </source>
</reference>
<evidence type="ECO:0000256" key="1">
    <source>
        <dbReference type="ARBA" id="ARBA00022630"/>
    </source>
</evidence>
<dbReference type="OrthoDB" id="11721at2157"/>
<feature type="domain" description="Photolyase/cryptochrome alpha/beta" evidence="6">
    <location>
        <begin position="1"/>
        <end position="125"/>
    </location>
</feature>
<dbReference type="InterPro" id="IPR014729">
    <property type="entry name" value="Rossmann-like_a/b/a_fold"/>
</dbReference>